<dbReference type="EMBL" id="VJMH01006930">
    <property type="protein sequence ID" value="KAF0687382.1"/>
    <property type="molecule type" value="Genomic_DNA"/>
</dbReference>
<evidence type="ECO:0000313" key="9">
    <source>
        <dbReference type="EMBL" id="KAF0687382.1"/>
    </source>
</evidence>
<dbReference type="InterPro" id="IPR002937">
    <property type="entry name" value="Amino_oxidase"/>
</dbReference>
<feature type="domain" description="Amine oxidase" evidence="8">
    <location>
        <begin position="77"/>
        <end position="576"/>
    </location>
</feature>
<protein>
    <submittedName>
        <fullName evidence="10">Aste57867_20865 protein</fullName>
    </submittedName>
</protein>
<dbReference type="Pfam" id="PF01593">
    <property type="entry name" value="Amino_oxidase"/>
    <property type="match status" value="1"/>
</dbReference>
<accession>A0A485LH95</accession>
<keyword evidence="3 7" id="KW-0732">Signal</keyword>
<keyword evidence="2" id="KW-0285">Flavoprotein</keyword>
<keyword evidence="4" id="KW-0274">FAD</keyword>
<sequence length="593" mass="64712">MDTVSQNPTLVTAAAVGLLLAAYFTQSEPTTPSPAVKKPRDGRPVAIALTDDELVKQKFAVEKIPADLDVIVIGSGMSGLAAAAALAKHGKRVLVLEQRDAAGGNTQVFERNGYEFHTGLHYLGGYMDEKTSPNRKLMDYLTNDSVEFQHLGPIVDKVLATRADDGSRDEFIYPADPDEIIQNLKDRFPNDHEAVYSFIQTVVRACMSGGITVGLQLCSTWARPLFRWWHARSFEFHAKTAAEVVSPLTTNQDLAGVLTYNWGDFGDPPGRASFATIASIHQYYLGGSFYPVGGPSAIAKSVTRVIESHGSRVLVQAPVETILVDASGTAYGVRVNGKDILAKTIISTVGAPATYTKLIPKAHSHRVAHLVKELSNPNMQSCCSLMTLFVGFKGDAKELGLHTYNIWKFPTWDHQTNFEVNKVSPDAPFSMQFITFPSVKDPTYATRFPGKQVALVIAPNFYEHVEQFKGSDMMERGDAYESLKAMWTDRLLAFFLEEFPKVTRESIEVLELGTALTNDYYLGTTRGAVYGLGHTPARFASDVTNIRSPIKNFFLSGQDTLVSGVVGAAASGMLTAGTIEADVMTKMNALLAM</sequence>
<keyword evidence="5" id="KW-0521">NADP</keyword>
<evidence type="ECO:0000256" key="3">
    <source>
        <dbReference type="ARBA" id="ARBA00022729"/>
    </source>
</evidence>
<evidence type="ECO:0000256" key="7">
    <source>
        <dbReference type="SAM" id="SignalP"/>
    </source>
</evidence>
<organism evidence="10 11">
    <name type="scientific">Aphanomyces stellatus</name>
    <dbReference type="NCBI Taxonomy" id="120398"/>
    <lineage>
        <taxon>Eukaryota</taxon>
        <taxon>Sar</taxon>
        <taxon>Stramenopiles</taxon>
        <taxon>Oomycota</taxon>
        <taxon>Saprolegniomycetes</taxon>
        <taxon>Saprolegniales</taxon>
        <taxon>Verrucalvaceae</taxon>
        <taxon>Aphanomyces</taxon>
    </lineage>
</organism>
<evidence type="ECO:0000259" key="8">
    <source>
        <dbReference type="Pfam" id="PF01593"/>
    </source>
</evidence>
<evidence type="ECO:0000313" key="11">
    <source>
        <dbReference type="Proteomes" id="UP000332933"/>
    </source>
</evidence>
<evidence type="ECO:0000256" key="2">
    <source>
        <dbReference type="ARBA" id="ARBA00022630"/>
    </source>
</evidence>
<dbReference type="EMBL" id="CAADRA010006956">
    <property type="protein sequence ID" value="VFT97542.1"/>
    <property type="molecule type" value="Genomic_DNA"/>
</dbReference>
<dbReference type="InterPro" id="IPR036188">
    <property type="entry name" value="FAD/NAD-bd_sf"/>
</dbReference>
<comment type="similarity">
    <text evidence="1">Belongs to the carotenoid/retinoid oxidoreductase family. CrtISO subfamily.</text>
</comment>
<proteinExistence type="inferred from homology"/>
<reference evidence="10 11" key="1">
    <citation type="submission" date="2019-03" db="EMBL/GenBank/DDBJ databases">
        <authorList>
            <person name="Gaulin E."/>
            <person name="Dumas B."/>
        </authorList>
    </citation>
    <scope>NUCLEOTIDE SEQUENCE [LARGE SCALE GENOMIC DNA]</scope>
    <source>
        <strain evidence="10">CBS 568.67</strain>
    </source>
</reference>
<evidence type="ECO:0000313" key="10">
    <source>
        <dbReference type="EMBL" id="VFT97542.1"/>
    </source>
</evidence>
<evidence type="ECO:0000256" key="1">
    <source>
        <dbReference type="ARBA" id="ARBA00005855"/>
    </source>
</evidence>
<gene>
    <name evidence="10" type="primary">Aste57867_20865</name>
    <name evidence="9" type="ORF">As57867_020797</name>
    <name evidence="10" type="ORF">ASTE57867_20865</name>
</gene>
<evidence type="ECO:0000256" key="5">
    <source>
        <dbReference type="ARBA" id="ARBA00022857"/>
    </source>
</evidence>
<dbReference type="GO" id="GO:0016491">
    <property type="term" value="F:oxidoreductase activity"/>
    <property type="evidence" value="ECO:0007669"/>
    <property type="project" value="InterPro"/>
</dbReference>
<dbReference type="Gene3D" id="3.50.50.60">
    <property type="entry name" value="FAD/NAD(P)-binding domain"/>
    <property type="match status" value="2"/>
</dbReference>
<dbReference type="SUPFAM" id="SSF51905">
    <property type="entry name" value="FAD/NAD(P)-binding domain"/>
    <property type="match status" value="1"/>
</dbReference>
<name>A0A485LH95_9STRA</name>
<dbReference type="InterPro" id="IPR052206">
    <property type="entry name" value="Retinol_saturase"/>
</dbReference>
<evidence type="ECO:0000256" key="6">
    <source>
        <dbReference type="ARBA" id="ARBA00023027"/>
    </source>
</evidence>
<keyword evidence="11" id="KW-1185">Reference proteome</keyword>
<evidence type="ECO:0000256" key="4">
    <source>
        <dbReference type="ARBA" id="ARBA00022827"/>
    </source>
</evidence>
<dbReference type="OrthoDB" id="38045at2759"/>
<dbReference type="PANTHER" id="PTHR46091">
    <property type="entry name" value="BLR7054 PROTEIN"/>
    <property type="match status" value="1"/>
</dbReference>
<reference evidence="9" key="2">
    <citation type="submission" date="2019-06" db="EMBL/GenBank/DDBJ databases">
        <title>Genomics analysis of Aphanomyces spp. identifies a new class of oomycete effector associated with host adaptation.</title>
        <authorList>
            <person name="Gaulin E."/>
        </authorList>
    </citation>
    <scope>NUCLEOTIDE SEQUENCE</scope>
    <source>
        <strain evidence="9">CBS 578.67</strain>
    </source>
</reference>
<dbReference type="PANTHER" id="PTHR46091:SF3">
    <property type="entry name" value="AMINE OXIDASE DOMAIN-CONTAINING PROTEIN"/>
    <property type="match status" value="1"/>
</dbReference>
<dbReference type="AlphaFoldDB" id="A0A485LH95"/>
<dbReference type="Proteomes" id="UP000332933">
    <property type="component" value="Unassembled WGS sequence"/>
</dbReference>
<keyword evidence="6" id="KW-0520">NAD</keyword>
<feature type="chain" id="PRO_5036116485" evidence="7">
    <location>
        <begin position="28"/>
        <end position="593"/>
    </location>
</feature>
<feature type="signal peptide" evidence="7">
    <location>
        <begin position="1"/>
        <end position="27"/>
    </location>
</feature>